<dbReference type="OrthoDB" id="9793799at2"/>
<protein>
    <recommendedName>
        <fullName evidence="8">YetF C-terminal domain-containing protein</fullName>
    </recommendedName>
</protein>
<accession>A0A1C7EK21</accession>
<feature type="transmembrane region" description="Helical" evidence="7">
    <location>
        <begin position="68"/>
        <end position="90"/>
    </location>
</feature>
<comment type="similarity">
    <text evidence="2">Belongs to the UPF0702 family.</text>
</comment>
<dbReference type="Gene3D" id="3.30.240.20">
    <property type="entry name" value="bsu07140 like domains"/>
    <property type="match status" value="1"/>
</dbReference>
<dbReference type="Proteomes" id="UP000092495">
    <property type="component" value="Chromosome"/>
</dbReference>
<evidence type="ECO:0000313" key="9">
    <source>
        <dbReference type="EMBL" id="ANU24168.1"/>
    </source>
</evidence>
<gene>
    <name evidence="9" type="ORF">BCM40_12755</name>
</gene>
<evidence type="ECO:0000313" key="10">
    <source>
        <dbReference type="Proteomes" id="UP000092495"/>
    </source>
</evidence>
<feature type="domain" description="YetF C-terminal" evidence="8">
    <location>
        <begin position="91"/>
        <end position="160"/>
    </location>
</feature>
<dbReference type="InterPro" id="IPR007353">
    <property type="entry name" value="DUF421"/>
</dbReference>
<comment type="subcellular location">
    <subcellularLocation>
        <location evidence="1">Cell membrane</location>
        <topology evidence="1">Multi-pass membrane protein</topology>
    </subcellularLocation>
</comment>
<dbReference type="KEGG" id="pdg:BCM40_12755"/>
<keyword evidence="10" id="KW-1185">Reference proteome</keyword>
<dbReference type="GO" id="GO:0005886">
    <property type="term" value="C:plasma membrane"/>
    <property type="evidence" value="ECO:0007669"/>
    <property type="project" value="UniProtKB-SubCell"/>
</dbReference>
<evidence type="ECO:0000256" key="5">
    <source>
        <dbReference type="ARBA" id="ARBA00022989"/>
    </source>
</evidence>
<evidence type="ECO:0000259" key="8">
    <source>
        <dbReference type="Pfam" id="PF04239"/>
    </source>
</evidence>
<proteinExistence type="inferred from homology"/>
<dbReference type="AlphaFoldDB" id="A0A1C7EK21"/>
<keyword evidence="6 7" id="KW-0472">Membrane</keyword>
<feature type="transmembrane region" description="Helical" evidence="7">
    <location>
        <begin position="43"/>
        <end position="62"/>
    </location>
</feature>
<evidence type="ECO:0000256" key="6">
    <source>
        <dbReference type="ARBA" id="ARBA00023136"/>
    </source>
</evidence>
<dbReference type="InterPro" id="IPR023090">
    <property type="entry name" value="UPF0702_alpha/beta_dom_sf"/>
</dbReference>
<sequence>MLDTIFFDGWKSLLRVAIMCLLAYPFLIMLLRVFGKRSLTKVNMFDFIITVTYGATLSSIVTSEKVSFADGAVVFVMLTLLQYIVTKLAVKSRRFSDFIKATPTFLYYEGAFDEEHLLKEHLRKEDLRARLRQEGLSSFEAVEAIVLEGDGSISVIKKESVKSKSALEGISKR</sequence>
<keyword evidence="4 7" id="KW-0812">Transmembrane</keyword>
<feature type="transmembrane region" description="Helical" evidence="7">
    <location>
        <begin position="12"/>
        <end position="31"/>
    </location>
</feature>
<organism evidence="9 10">
    <name type="scientific">Planococcus donghaensis</name>
    <dbReference type="NCBI Taxonomy" id="414778"/>
    <lineage>
        <taxon>Bacteria</taxon>
        <taxon>Bacillati</taxon>
        <taxon>Bacillota</taxon>
        <taxon>Bacilli</taxon>
        <taxon>Bacillales</taxon>
        <taxon>Caryophanaceae</taxon>
        <taxon>Planococcus</taxon>
    </lineage>
</organism>
<dbReference type="PANTHER" id="PTHR34582:SF6">
    <property type="entry name" value="UPF0702 TRANSMEMBRANE PROTEIN YCAP"/>
    <property type="match status" value="1"/>
</dbReference>
<evidence type="ECO:0000256" key="4">
    <source>
        <dbReference type="ARBA" id="ARBA00022692"/>
    </source>
</evidence>
<dbReference type="STRING" id="414778.BCM40_12755"/>
<reference evidence="9" key="1">
    <citation type="submission" date="2016-10" db="EMBL/GenBank/DDBJ databases">
        <authorList>
            <person name="See-Too W.S."/>
        </authorList>
    </citation>
    <scope>NUCLEOTIDE SEQUENCE</scope>
    <source>
        <strain evidence="9">DSM 22276</strain>
    </source>
</reference>
<evidence type="ECO:0000256" key="3">
    <source>
        <dbReference type="ARBA" id="ARBA00022475"/>
    </source>
</evidence>
<dbReference type="EMBL" id="CP016543">
    <property type="protein sequence ID" value="ANU24168.1"/>
    <property type="molecule type" value="Genomic_DNA"/>
</dbReference>
<name>A0A1C7EK21_9BACL</name>
<dbReference type="PANTHER" id="PTHR34582">
    <property type="entry name" value="UPF0702 TRANSMEMBRANE PROTEIN YCAP"/>
    <property type="match status" value="1"/>
</dbReference>
<evidence type="ECO:0000256" key="7">
    <source>
        <dbReference type="SAM" id="Phobius"/>
    </source>
</evidence>
<evidence type="ECO:0000256" key="1">
    <source>
        <dbReference type="ARBA" id="ARBA00004651"/>
    </source>
</evidence>
<evidence type="ECO:0000256" key="2">
    <source>
        <dbReference type="ARBA" id="ARBA00006448"/>
    </source>
</evidence>
<keyword evidence="5 7" id="KW-1133">Transmembrane helix</keyword>
<dbReference type="RefSeq" id="WP_065527134.1">
    <property type="nucleotide sequence ID" value="NZ_CP016543.2"/>
</dbReference>
<keyword evidence="3" id="KW-1003">Cell membrane</keyword>
<dbReference type="Pfam" id="PF04239">
    <property type="entry name" value="DUF421"/>
    <property type="match status" value="1"/>
</dbReference>